<evidence type="ECO:0000256" key="4">
    <source>
        <dbReference type="ARBA" id="ARBA00023136"/>
    </source>
</evidence>
<gene>
    <name evidence="7" type="ORF">IFM89_002565</name>
</gene>
<accession>A0A835HKP3</accession>
<evidence type="ECO:0000313" key="7">
    <source>
        <dbReference type="EMBL" id="KAF9600092.1"/>
    </source>
</evidence>
<protein>
    <recommendedName>
        <fullName evidence="6">ABC-2 type transporter transmembrane domain-containing protein</fullName>
    </recommendedName>
</protein>
<reference evidence="7 8" key="1">
    <citation type="submission" date="2020-10" db="EMBL/GenBank/DDBJ databases">
        <title>The Coptis chinensis genome and diversification of protoberbering-type alkaloids.</title>
        <authorList>
            <person name="Wang B."/>
            <person name="Shu S."/>
            <person name="Song C."/>
            <person name="Liu Y."/>
        </authorList>
    </citation>
    <scope>NUCLEOTIDE SEQUENCE [LARGE SCALE GENOMIC DNA]</scope>
    <source>
        <strain evidence="7">HL-2020</strain>
        <tissue evidence="7">Leaf</tissue>
    </source>
</reference>
<evidence type="ECO:0000256" key="2">
    <source>
        <dbReference type="ARBA" id="ARBA00022692"/>
    </source>
</evidence>
<feature type="transmembrane region" description="Helical" evidence="5">
    <location>
        <begin position="132"/>
        <end position="153"/>
    </location>
</feature>
<sequence length="191" mass="21681">MDEPTSGLDARATAIVMRTVRNIVDTGKTVVCTIHQPIIDIFEAFDELFLMKRGEEIYVGPLGHNSCHLIKYFEVSPNPNLIMRNKLLIKELSVPPPSSKDLYFSTQYSQPILTQCMACLWKQHLSYWRDPAYTAVQIFFTIVVALMFGSIFWKQGSQTFRKQVQCNGFHLYNSSIIGTQNASTVQPVVVV</sequence>
<evidence type="ECO:0000256" key="1">
    <source>
        <dbReference type="ARBA" id="ARBA00004141"/>
    </source>
</evidence>
<proteinExistence type="predicted"/>
<dbReference type="EMBL" id="JADFTS010000006">
    <property type="protein sequence ID" value="KAF9600092.1"/>
    <property type="molecule type" value="Genomic_DNA"/>
</dbReference>
<keyword evidence="4 5" id="KW-0472">Membrane</keyword>
<keyword evidence="8" id="KW-1185">Reference proteome</keyword>
<keyword evidence="2 5" id="KW-0812">Transmembrane</keyword>
<dbReference type="InterPro" id="IPR013525">
    <property type="entry name" value="ABC2_TM"/>
</dbReference>
<dbReference type="GO" id="GO:0016020">
    <property type="term" value="C:membrane"/>
    <property type="evidence" value="ECO:0007669"/>
    <property type="project" value="UniProtKB-SubCell"/>
</dbReference>
<evidence type="ECO:0000256" key="3">
    <source>
        <dbReference type="ARBA" id="ARBA00022989"/>
    </source>
</evidence>
<organism evidence="7 8">
    <name type="scientific">Coptis chinensis</name>
    <dbReference type="NCBI Taxonomy" id="261450"/>
    <lineage>
        <taxon>Eukaryota</taxon>
        <taxon>Viridiplantae</taxon>
        <taxon>Streptophyta</taxon>
        <taxon>Embryophyta</taxon>
        <taxon>Tracheophyta</taxon>
        <taxon>Spermatophyta</taxon>
        <taxon>Magnoliopsida</taxon>
        <taxon>Ranunculales</taxon>
        <taxon>Ranunculaceae</taxon>
        <taxon>Coptidoideae</taxon>
        <taxon>Coptis</taxon>
    </lineage>
</organism>
<dbReference type="InterPro" id="IPR027417">
    <property type="entry name" value="P-loop_NTPase"/>
</dbReference>
<dbReference type="AlphaFoldDB" id="A0A835HKP3"/>
<evidence type="ECO:0000259" key="6">
    <source>
        <dbReference type="Pfam" id="PF01061"/>
    </source>
</evidence>
<evidence type="ECO:0000313" key="8">
    <source>
        <dbReference type="Proteomes" id="UP000631114"/>
    </source>
</evidence>
<comment type="caution">
    <text evidence="7">The sequence shown here is derived from an EMBL/GenBank/DDBJ whole genome shotgun (WGS) entry which is preliminary data.</text>
</comment>
<dbReference type="SUPFAM" id="SSF52540">
    <property type="entry name" value="P-loop containing nucleoside triphosphate hydrolases"/>
    <property type="match status" value="1"/>
</dbReference>
<dbReference type="OrthoDB" id="66620at2759"/>
<dbReference type="Gene3D" id="3.40.50.300">
    <property type="entry name" value="P-loop containing nucleotide triphosphate hydrolases"/>
    <property type="match status" value="1"/>
</dbReference>
<dbReference type="PANTHER" id="PTHR48040">
    <property type="entry name" value="PLEIOTROPIC DRUG RESISTANCE PROTEIN 1-LIKE ISOFORM X1"/>
    <property type="match status" value="1"/>
</dbReference>
<dbReference type="PANTHER" id="PTHR48040:SF35">
    <property type="entry name" value="ABC TRANSPORTER G FAMILY MEMBER 39-LIKE"/>
    <property type="match status" value="1"/>
</dbReference>
<dbReference type="Pfam" id="PF01061">
    <property type="entry name" value="ABC2_membrane"/>
    <property type="match status" value="1"/>
</dbReference>
<dbReference type="GO" id="GO:0140359">
    <property type="term" value="F:ABC-type transporter activity"/>
    <property type="evidence" value="ECO:0007669"/>
    <property type="project" value="InterPro"/>
</dbReference>
<evidence type="ECO:0000256" key="5">
    <source>
        <dbReference type="SAM" id="Phobius"/>
    </source>
</evidence>
<comment type="subcellular location">
    <subcellularLocation>
        <location evidence="1">Membrane</location>
        <topology evidence="1">Multi-pass membrane protein</topology>
    </subcellularLocation>
</comment>
<feature type="domain" description="ABC-2 type transporter transmembrane" evidence="6">
    <location>
        <begin position="114"/>
        <end position="189"/>
    </location>
</feature>
<name>A0A835HKP3_9MAGN</name>
<dbReference type="Proteomes" id="UP000631114">
    <property type="component" value="Unassembled WGS sequence"/>
</dbReference>
<keyword evidence="3 5" id="KW-1133">Transmembrane helix</keyword>